<dbReference type="RefSeq" id="XP_028496730.1">
    <property type="nucleotide sequence ID" value="XM_028638612.1"/>
</dbReference>
<evidence type="ECO:0000313" key="1">
    <source>
        <dbReference type="EMBL" id="RNJ58572.1"/>
    </source>
</evidence>
<organism evidence="1 2">
    <name type="scientific">Verticillium nonalfalfae</name>
    <dbReference type="NCBI Taxonomy" id="1051616"/>
    <lineage>
        <taxon>Eukaryota</taxon>
        <taxon>Fungi</taxon>
        <taxon>Dikarya</taxon>
        <taxon>Ascomycota</taxon>
        <taxon>Pezizomycotina</taxon>
        <taxon>Sordariomycetes</taxon>
        <taxon>Hypocreomycetidae</taxon>
        <taxon>Glomerellales</taxon>
        <taxon>Plectosphaerellaceae</taxon>
        <taxon>Verticillium</taxon>
    </lineage>
</organism>
<accession>A0A3M9YFA0</accession>
<gene>
    <name evidence="1" type="ORF">D7B24_004442</name>
</gene>
<evidence type="ECO:0000313" key="2">
    <source>
        <dbReference type="Proteomes" id="UP000267145"/>
    </source>
</evidence>
<reference evidence="1 2" key="1">
    <citation type="submission" date="2018-10" db="EMBL/GenBank/DDBJ databases">
        <title>Genome sequence of Verticillium nonalfalfae VnAa140.</title>
        <authorList>
            <person name="Stajich J.E."/>
            <person name="Kasson M.T."/>
        </authorList>
    </citation>
    <scope>NUCLEOTIDE SEQUENCE [LARGE SCALE GENOMIC DNA]</scope>
    <source>
        <strain evidence="1 2">VnAa140</strain>
    </source>
</reference>
<dbReference type="AlphaFoldDB" id="A0A3M9YFA0"/>
<dbReference type="EMBL" id="RBVV01000025">
    <property type="protein sequence ID" value="RNJ58572.1"/>
    <property type="molecule type" value="Genomic_DNA"/>
</dbReference>
<proteinExistence type="predicted"/>
<sequence length="267" mass="29412">MPNYSSAQSHYITPHLQPIQVNKHQNLVTMKACVIATLVGAAMSAPAMRTSMDMKPAAPMMEMSNSRPMDMDMGSSTPAMRNTMNMKDASSSMGMAKRERMEMGNMAATMKKTKGMKMGSMAPAMKNGMVTRSTMDMANRDSATKGMEKNKDVDAIVAAMLMEMAHRRPVAGMVRRQSEEEFQAVVEECKMKLASGGKYSPANTPLRFTEPSLEITSLDNCVLDTLGINRRQVTGDQDQLAQITKECNEKTPNGKSTRIQGVHCFKY</sequence>
<keyword evidence="2" id="KW-1185">Reference proteome</keyword>
<protein>
    <submittedName>
        <fullName evidence="1">Uncharacterized protein</fullName>
    </submittedName>
</protein>
<dbReference type="GeneID" id="39608131"/>
<dbReference type="Proteomes" id="UP000267145">
    <property type="component" value="Unassembled WGS sequence"/>
</dbReference>
<name>A0A3M9YFA0_9PEZI</name>
<comment type="caution">
    <text evidence="1">The sequence shown here is derived from an EMBL/GenBank/DDBJ whole genome shotgun (WGS) entry which is preliminary data.</text>
</comment>